<evidence type="ECO:0000256" key="16">
    <source>
        <dbReference type="ARBA" id="ARBA00023172"/>
    </source>
</evidence>
<feature type="region of interest" description="Disordered" evidence="18">
    <location>
        <begin position="179"/>
        <end position="246"/>
    </location>
</feature>
<keyword evidence="2" id="KW-1188">Viral release from host cell</keyword>
<dbReference type="GO" id="GO:0003964">
    <property type="term" value="F:RNA-directed DNA polymerase activity"/>
    <property type="evidence" value="ECO:0007669"/>
    <property type="project" value="UniProtKB-KW"/>
</dbReference>
<dbReference type="GO" id="GO:0006508">
    <property type="term" value="P:proteolysis"/>
    <property type="evidence" value="ECO:0007669"/>
    <property type="project" value="UniProtKB-KW"/>
</dbReference>
<dbReference type="GO" id="GO:0003676">
    <property type="term" value="F:nucleic acid binding"/>
    <property type="evidence" value="ECO:0007669"/>
    <property type="project" value="InterPro"/>
</dbReference>
<dbReference type="InterPro" id="IPR057670">
    <property type="entry name" value="SH3_retrovirus"/>
</dbReference>
<feature type="region of interest" description="Disordered" evidence="18">
    <location>
        <begin position="785"/>
        <end position="881"/>
    </location>
</feature>
<reference evidence="19" key="1">
    <citation type="journal article" date="2021" name="Proc. Natl. Acad. Sci. U.S.A.">
        <title>Three genomes in the algal genus Volvox reveal the fate of a haploid sex-determining region after a transition to homothallism.</title>
        <authorList>
            <person name="Yamamoto K."/>
            <person name="Hamaji T."/>
            <person name="Kawai-Toyooka H."/>
            <person name="Matsuzaki R."/>
            <person name="Takahashi F."/>
            <person name="Nishimura Y."/>
            <person name="Kawachi M."/>
            <person name="Noguchi H."/>
            <person name="Minakuchi Y."/>
            <person name="Umen J.G."/>
            <person name="Toyoda A."/>
            <person name="Nozaki H."/>
        </authorList>
    </citation>
    <scope>NUCLEOTIDE SEQUENCE</scope>
    <source>
        <strain evidence="19">NIES-3780</strain>
    </source>
</reference>
<dbReference type="Pfam" id="PF25597">
    <property type="entry name" value="SH3_retrovirus"/>
    <property type="match status" value="1"/>
</dbReference>
<dbReference type="Pfam" id="PF07727">
    <property type="entry name" value="RVT_2"/>
    <property type="match status" value="1"/>
</dbReference>
<organism evidence="19 20">
    <name type="scientific">Volvox africanus</name>
    <dbReference type="NCBI Taxonomy" id="51714"/>
    <lineage>
        <taxon>Eukaryota</taxon>
        <taxon>Viridiplantae</taxon>
        <taxon>Chlorophyta</taxon>
        <taxon>core chlorophytes</taxon>
        <taxon>Chlorophyceae</taxon>
        <taxon>CS clade</taxon>
        <taxon>Chlamydomonadales</taxon>
        <taxon>Volvocaceae</taxon>
        <taxon>Volvox</taxon>
    </lineage>
</organism>
<keyword evidence="7" id="KW-0064">Aspartyl protease</keyword>
<feature type="compositionally biased region" description="Low complexity" evidence="18">
    <location>
        <begin position="830"/>
        <end position="844"/>
    </location>
</feature>
<keyword evidence="13" id="KW-0695">RNA-directed DNA polymerase</keyword>
<evidence type="ECO:0000256" key="18">
    <source>
        <dbReference type="SAM" id="MobiDB-lite"/>
    </source>
</evidence>
<accession>A0A8J4B9S7</accession>
<evidence type="ECO:0000256" key="6">
    <source>
        <dbReference type="ARBA" id="ARBA00022741"/>
    </source>
</evidence>
<feature type="compositionally biased region" description="Acidic residues" evidence="18">
    <location>
        <begin position="797"/>
        <end position="820"/>
    </location>
</feature>
<dbReference type="SUPFAM" id="SSF53098">
    <property type="entry name" value="Ribonuclease H-like"/>
    <property type="match status" value="1"/>
</dbReference>
<dbReference type="GO" id="GO:0015074">
    <property type="term" value="P:DNA integration"/>
    <property type="evidence" value="ECO:0007669"/>
    <property type="project" value="UniProtKB-KW"/>
</dbReference>
<proteinExistence type="predicted"/>
<dbReference type="PROSITE" id="PS50994">
    <property type="entry name" value="INTEGRASE"/>
    <property type="match status" value="1"/>
</dbReference>
<feature type="compositionally biased region" description="Gly residues" evidence="18">
    <location>
        <begin position="237"/>
        <end position="246"/>
    </location>
</feature>
<dbReference type="GO" id="GO:0004519">
    <property type="term" value="F:endonuclease activity"/>
    <property type="evidence" value="ECO:0007669"/>
    <property type="project" value="UniProtKB-KW"/>
</dbReference>
<keyword evidence="9" id="KW-0378">Hydrolase</keyword>
<evidence type="ECO:0000256" key="17">
    <source>
        <dbReference type="ARBA" id="ARBA00023268"/>
    </source>
</evidence>
<dbReference type="Pfam" id="PF22936">
    <property type="entry name" value="Pol_BBD"/>
    <property type="match status" value="1"/>
</dbReference>
<dbReference type="GO" id="GO:0003887">
    <property type="term" value="F:DNA-directed DNA polymerase activity"/>
    <property type="evidence" value="ECO:0007669"/>
    <property type="project" value="UniProtKB-KW"/>
</dbReference>
<dbReference type="InterPro" id="IPR039537">
    <property type="entry name" value="Retrotran_Ty1/copia-like"/>
</dbReference>
<dbReference type="InterPro" id="IPR036397">
    <property type="entry name" value="RNaseH_sf"/>
</dbReference>
<feature type="compositionally biased region" description="Low complexity" evidence="18">
    <location>
        <begin position="854"/>
        <end position="863"/>
    </location>
</feature>
<dbReference type="InterPro" id="IPR054722">
    <property type="entry name" value="PolX-like_BBD"/>
</dbReference>
<dbReference type="Pfam" id="PF14223">
    <property type="entry name" value="Retrotran_gag_2"/>
    <property type="match status" value="1"/>
</dbReference>
<keyword evidence="3" id="KW-0645">Protease</keyword>
<keyword evidence="17" id="KW-0511">Multifunctional enzyme</keyword>
<keyword evidence="4" id="KW-0540">Nuclease</keyword>
<keyword evidence="12" id="KW-0229">DNA integration</keyword>
<dbReference type="SUPFAM" id="SSF56672">
    <property type="entry name" value="DNA/RNA polymerases"/>
    <property type="match status" value="1"/>
</dbReference>
<dbReference type="EMBL" id="BNCO01000026">
    <property type="protein sequence ID" value="GIL57083.1"/>
    <property type="molecule type" value="Genomic_DNA"/>
</dbReference>
<dbReference type="InterPro" id="IPR001584">
    <property type="entry name" value="Integrase_cat-core"/>
</dbReference>
<evidence type="ECO:0000256" key="5">
    <source>
        <dbReference type="ARBA" id="ARBA00022723"/>
    </source>
</evidence>
<evidence type="ECO:0000256" key="2">
    <source>
        <dbReference type="ARBA" id="ARBA00022612"/>
    </source>
</evidence>
<keyword evidence="16" id="KW-0233">DNA recombination</keyword>
<keyword evidence="14" id="KW-0548">Nucleotidyltransferase</keyword>
<evidence type="ECO:0000256" key="7">
    <source>
        <dbReference type="ARBA" id="ARBA00022750"/>
    </source>
</evidence>
<dbReference type="GO" id="GO:0004190">
    <property type="term" value="F:aspartic-type endopeptidase activity"/>
    <property type="evidence" value="ECO:0007669"/>
    <property type="project" value="UniProtKB-KW"/>
</dbReference>
<dbReference type="GO" id="GO:0005524">
    <property type="term" value="F:ATP binding"/>
    <property type="evidence" value="ECO:0007669"/>
    <property type="project" value="UniProtKB-KW"/>
</dbReference>
<evidence type="ECO:0000256" key="13">
    <source>
        <dbReference type="ARBA" id="ARBA00022918"/>
    </source>
</evidence>
<gene>
    <name evidence="19" type="ORF">Vafri_12363</name>
</gene>
<keyword evidence="10" id="KW-0067">ATP-binding</keyword>
<feature type="compositionally biased region" description="Low complexity" evidence="18">
    <location>
        <begin position="268"/>
        <end position="302"/>
    </location>
</feature>
<dbReference type="PANTHER" id="PTHR42648:SF11">
    <property type="entry name" value="TRANSPOSON TY4-P GAG-POL POLYPROTEIN"/>
    <property type="match status" value="1"/>
</dbReference>
<keyword evidence="11" id="KW-0460">Magnesium</keyword>
<dbReference type="PANTHER" id="PTHR42648">
    <property type="entry name" value="TRANSPOSASE, PUTATIVE-RELATED"/>
    <property type="match status" value="1"/>
</dbReference>
<dbReference type="InterPro" id="IPR001878">
    <property type="entry name" value="Znf_CCHC"/>
</dbReference>
<dbReference type="PROSITE" id="PS50158">
    <property type="entry name" value="ZF_CCHC"/>
    <property type="match status" value="1"/>
</dbReference>
<evidence type="ECO:0000256" key="1">
    <source>
        <dbReference type="ARBA" id="ARBA00002180"/>
    </source>
</evidence>
<dbReference type="InterPro" id="IPR013103">
    <property type="entry name" value="RVT_2"/>
</dbReference>
<dbReference type="GO" id="GO:0006310">
    <property type="term" value="P:DNA recombination"/>
    <property type="evidence" value="ECO:0007669"/>
    <property type="project" value="UniProtKB-KW"/>
</dbReference>
<dbReference type="GO" id="GO:0008270">
    <property type="term" value="F:zinc ion binding"/>
    <property type="evidence" value="ECO:0007669"/>
    <property type="project" value="InterPro"/>
</dbReference>
<sequence>MSHSKNSLYFAVGNYLTVSSTVIGKLQRKGLVYAISDDPAERAKVVGIDDQKACGIIKDFIAITELASFEDKTAKALWDSVKSRYAPSNRAARMELDVQLSMFAMKIGESARDYLCRFRNLRSDLLNSGKKISEEDAITYITNGLPSSWAVFKRNIIHLESVKTVDQLEPRLLTEEKMIERESNEGDYSVNAAGASTSRRGSYGGNHSGRGGGRGGGGGDGSGGDQGRRRGGRNRRGGGNSNGGGSKNCYWCGESGHLMHTCPDRIAGKPPKGQAAVPPAAAAPPQQQPQRQPQQQPQQQRPRNLVAAVHCTSIKKPGPGEWLLDTGAEVHLTGDVTRVTDYQPLTWRDRILIVLPDGSKLPARGTGKVFFQSQKYMTSVELQRVYVVPGLGNNLFSIKALKRAIDGGVDAILVENSPHISVNGEPGLEVFEREGMYYLRDSNPRHLKDLPHEVPVQPSILAVDAMEGSSGELSLGHGPETAEAERKERDEARLFHRAMGHCSYGGLRRAVQHSALSNSGVTTLGVDRAATKTCEPCVLGKQTRASHPPTGSKSEHILDLVHMDLCGPMNVVSKGGKRYFVTFYDDCSKYSEIRCIVNKSDTPQVVKEVIKNWETQTGLKLRRMHTDRGLEYCNTELSAYCAEFGVEHEKTAPYTPEQNGAAERLNRTLLNGIRTLLADSGLSQDFWAEAAYTVCLTRNLVPPKDGDLSPWELFTGKKPDASKLRIFGSTAYVHVPRQLRKKLDPVSKKGVMVGYERGMSAWRIYVPTEDRIYISCDVVFREGSESWESESGSGSDSDSDSDSDSEGEGPGPEEEEEEGSDPGPDPGPDPDGSSGSEGNASGNAGASGTGGGADPPAHGDPSGTEGARRTSSRTTKGKPARRYADEFVGAFSTDIKVPTTYEEAMASPYADEWRAAMEEEIASLRSKGTWSLEEKPPDARALGTKWVFSLKFDQNGAVERFKARLVVKGFMQREGIDFEEVFAPVSKHATLRAFLAMVAANNMELHQLDVKTAFLNGELEEEVFVKQPPGFEEGGPNVVGRLHKALYGLRQASRAWYKKLHDHLMEQGYRVSEADPSLYVRERDGVTVYVLVYVDDVLIASTSLKAVIAAKAELMSQFECRDMGEATMFLGMLIKRDRAMGYLSLSQPRLIEELVQLYGMGSARSKPVPMAEGTHLAQASLEERLDRERYPYSELIGSLLYISGCTRPDISQAVGVLTRHMAKPAKEHWKAAKEVVRYLLGTADFGLAFGGERAAEGLLGFCDADHAGCVDTRRSTTGYVFSVHGCAVSWASKLQRSVAVSTMEAEYVAASEATKEALWLRQLLTDMGYSVRPTKINCDSQSALKVIKNPVVSTKSKHIAVRYHLIREQVMRGSVEMVDCRTDEMVADIFTKPLSTEKFVRHRMSLGVCKV</sequence>
<evidence type="ECO:0000256" key="4">
    <source>
        <dbReference type="ARBA" id="ARBA00022722"/>
    </source>
</evidence>
<dbReference type="InterPro" id="IPR036875">
    <property type="entry name" value="Znf_CCHC_sf"/>
</dbReference>
<keyword evidence="5" id="KW-0479">Metal-binding</keyword>
<dbReference type="InterPro" id="IPR043502">
    <property type="entry name" value="DNA/RNA_pol_sf"/>
</dbReference>
<evidence type="ECO:0000256" key="14">
    <source>
        <dbReference type="ARBA" id="ARBA00022932"/>
    </source>
</evidence>
<comment type="function">
    <text evidence="1">The aspartyl protease (PR) mediates the proteolytic cleavages of the Gag and Gag-Pol polyproteins after assembly of the VLP.</text>
</comment>
<dbReference type="Gene3D" id="3.30.420.10">
    <property type="entry name" value="Ribonuclease H-like superfamily/Ribonuclease H"/>
    <property type="match status" value="1"/>
</dbReference>
<evidence type="ECO:0000256" key="9">
    <source>
        <dbReference type="ARBA" id="ARBA00022801"/>
    </source>
</evidence>
<protein>
    <submittedName>
        <fullName evidence="19">Uncharacterized protein</fullName>
    </submittedName>
</protein>
<evidence type="ECO:0000256" key="11">
    <source>
        <dbReference type="ARBA" id="ARBA00022842"/>
    </source>
</evidence>
<keyword evidence="6" id="KW-0547">Nucleotide-binding</keyword>
<evidence type="ECO:0000256" key="12">
    <source>
        <dbReference type="ARBA" id="ARBA00022908"/>
    </source>
</evidence>
<comment type="caution">
    <text evidence="19">The sequence shown here is derived from an EMBL/GenBank/DDBJ whole genome shotgun (WGS) entry which is preliminary data.</text>
</comment>
<feature type="region of interest" description="Disordered" evidence="18">
    <location>
        <begin position="263"/>
        <end position="304"/>
    </location>
</feature>
<evidence type="ECO:0000256" key="10">
    <source>
        <dbReference type="ARBA" id="ARBA00022840"/>
    </source>
</evidence>
<evidence type="ECO:0000313" key="19">
    <source>
        <dbReference type="EMBL" id="GIL57083.1"/>
    </source>
</evidence>
<evidence type="ECO:0000256" key="8">
    <source>
        <dbReference type="ARBA" id="ARBA00022759"/>
    </source>
</evidence>
<keyword evidence="14" id="KW-0239">DNA-directed DNA polymerase</keyword>
<keyword evidence="15" id="KW-0917">Virion maturation</keyword>
<keyword evidence="20" id="KW-1185">Reference proteome</keyword>
<dbReference type="Proteomes" id="UP000747399">
    <property type="component" value="Unassembled WGS sequence"/>
</dbReference>
<dbReference type="CDD" id="cd09272">
    <property type="entry name" value="RNase_HI_RT_Ty1"/>
    <property type="match status" value="1"/>
</dbReference>
<dbReference type="Pfam" id="PF00665">
    <property type="entry name" value="rve"/>
    <property type="match status" value="1"/>
</dbReference>
<evidence type="ECO:0000313" key="20">
    <source>
        <dbReference type="Proteomes" id="UP000747399"/>
    </source>
</evidence>
<dbReference type="SUPFAM" id="SSF57756">
    <property type="entry name" value="Retrovirus zinc finger-like domains"/>
    <property type="match status" value="1"/>
</dbReference>
<keyword evidence="8" id="KW-0255">Endonuclease</keyword>
<keyword evidence="14" id="KW-0808">Transferase</keyword>
<name>A0A8J4B9S7_9CHLO</name>
<evidence type="ECO:0000256" key="15">
    <source>
        <dbReference type="ARBA" id="ARBA00023113"/>
    </source>
</evidence>
<dbReference type="InterPro" id="IPR012337">
    <property type="entry name" value="RNaseH-like_sf"/>
</dbReference>
<evidence type="ECO:0000256" key="3">
    <source>
        <dbReference type="ARBA" id="ARBA00022670"/>
    </source>
</evidence>
<feature type="compositionally biased region" description="Gly residues" evidence="18">
    <location>
        <begin position="202"/>
        <end position="225"/>
    </location>
</feature>